<evidence type="ECO:0000313" key="2">
    <source>
        <dbReference type="Proteomes" id="UP000076008"/>
    </source>
</evidence>
<dbReference type="Proteomes" id="UP000076008">
    <property type="component" value="Unassembled WGS sequence"/>
</dbReference>
<dbReference type="GeneID" id="63140408"/>
<dbReference type="EMBL" id="FJXR01000032">
    <property type="protein sequence ID" value="CZW15850.1"/>
    <property type="molecule type" value="Genomic_DNA"/>
</dbReference>
<gene>
    <name evidence="1" type="ORF">SAMEA2273318_04157</name>
</gene>
<proteinExistence type="predicted"/>
<dbReference type="RefSeq" id="WP_016154453.1">
    <property type="nucleotide sequence ID" value="NZ_FJXR01000032.1"/>
</dbReference>
<sequence length="322" mass="37663">MVVHYDNGRQHLIKTRDLRVCAFYAGWLGVNKIINTRDIPHQDAESCRQALNKLINQFIPNAEQRARLFSDMETARDENILPLESFDWLEQDERATFWLWAYICKAGDYELGIDKPANAEFGKNWYQRMNLSVSPTSHQERINIIISFFDNIIIPTPPVNHLKRQVMDRLKDQWKNIYSKPAPLKWLPNEEDAVLWAWNSLKSLQEERNAPTIGLSLNISTPGMSTWFTPLSHSERNLALRTAIDLWDDAPDTKRLFLLNLNKAWNQQKLRQSRTDKKALNTYLKNETKTRLDFMAERSGVRISDMLEMLINDHYRKTCGGE</sequence>
<accession>A0A0F1Q4G5</accession>
<dbReference type="AlphaFoldDB" id="A0A0F1Q4G5"/>
<protein>
    <submittedName>
        <fullName evidence="1">Uncharacterized protein</fullName>
    </submittedName>
</protein>
<reference evidence="1 2" key="1">
    <citation type="submission" date="2016-03" db="EMBL/GenBank/DDBJ databases">
        <authorList>
            <consortium name="Pathogen Informatics"/>
        </authorList>
    </citation>
    <scope>NUCLEOTIDE SEQUENCE [LARGE SCALE GENOMIC DNA]</scope>
    <source>
        <strain evidence="2">e1252</strain>
    </source>
</reference>
<name>A0A0F1Q4G5_ENTCL</name>
<organism evidence="1 2">
    <name type="scientific">Enterobacter cloacae</name>
    <dbReference type="NCBI Taxonomy" id="550"/>
    <lineage>
        <taxon>Bacteria</taxon>
        <taxon>Pseudomonadati</taxon>
        <taxon>Pseudomonadota</taxon>
        <taxon>Gammaproteobacteria</taxon>
        <taxon>Enterobacterales</taxon>
        <taxon>Enterobacteriaceae</taxon>
        <taxon>Enterobacter</taxon>
        <taxon>Enterobacter cloacae complex</taxon>
    </lineage>
</organism>
<evidence type="ECO:0000313" key="1">
    <source>
        <dbReference type="EMBL" id="CZW15850.1"/>
    </source>
</evidence>